<feature type="transmembrane region" description="Helical" evidence="2">
    <location>
        <begin position="117"/>
        <end position="140"/>
    </location>
</feature>
<dbReference type="Pfam" id="PF16165">
    <property type="entry name" value="Ferlin_C"/>
    <property type="match status" value="1"/>
</dbReference>
<evidence type="ECO:0000256" key="2">
    <source>
        <dbReference type="SAM" id="Phobius"/>
    </source>
</evidence>
<protein>
    <recommendedName>
        <fullName evidence="3">Ferlin C-terminal domain-containing protein</fullName>
    </recommendedName>
</protein>
<organism evidence="4">
    <name type="scientific">Darwinula stevensoni</name>
    <dbReference type="NCBI Taxonomy" id="69355"/>
    <lineage>
        <taxon>Eukaryota</taxon>
        <taxon>Metazoa</taxon>
        <taxon>Ecdysozoa</taxon>
        <taxon>Arthropoda</taxon>
        <taxon>Crustacea</taxon>
        <taxon>Oligostraca</taxon>
        <taxon>Ostracoda</taxon>
        <taxon>Podocopa</taxon>
        <taxon>Podocopida</taxon>
        <taxon>Darwinulocopina</taxon>
        <taxon>Darwinuloidea</taxon>
        <taxon>Darwinulidae</taxon>
        <taxon>Darwinula</taxon>
    </lineage>
</organism>
<dbReference type="InterPro" id="IPR032362">
    <property type="entry name" value="Ferlin_C"/>
</dbReference>
<evidence type="ECO:0000313" key="5">
    <source>
        <dbReference type="Proteomes" id="UP000677054"/>
    </source>
</evidence>
<dbReference type="Proteomes" id="UP000677054">
    <property type="component" value="Unassembled WGS sequence"/>
</dbReference>
<gene>
    <name evidence="4" type="ORF">DSTB1V02_LOCUS4698</name>
</gene>
<evidence type="ECO:0000256" key="1">
    <source>
        <dbReference type="SAM" id="MobiDB-lite"/>
    </source>
</evidence>
<feature type="region of interest" description="Disordered" evidence="1">
    <location>
        <begin position="72"/>
        <end position="95"/>
    </location>
</feature>
<keyword evidence="2" id="KW-0812">Transmembrane</keyword>
<feature type="domain" description="Ferlin C-terminal" evidence="3">
    <location>
        <begin position="57"/>
        <end position="139"/>
    </location>
</feature>
<keyword evidence="2" id="KW-1133">Transmembrane helix</keyword>
<name>A0A7R8XCR9_9CRUS</name>
<feature type="compositionally biased region" description="Polar residues" evidence="1">
    <location>
        <begin position="74"/>
        <end position="83"/>
    </location>
</feature>
<keyword evidence="2" id="KW-0472">Membrane</keyword>
<evidence type="ECO:0000259" key="3">
    <source>
        <dbReference type="Pfam" id="PF16165"/>
    </source>
</evidence>
<keyword evidence="5" id="KW-1185">Reference proteome</keyword>
<reference evidence="4" key="1">
    <citation type="submission" date="2020-11" db="EMBL/GenBank/DDBJ databases">
        <authorList>
            <person name="Tran Van P."/>
        </authorList>
    </citation>
    <scope>NUCLEOTIDE SEQUENCE</scope>
</reference>
<sequence length="142" mass="15341">MTKKGGYGGIRFLSEEDDLLPLQHQPPGVGRPGCPLHGSYSRSIQKLQEKLGPLLDRLGQVEAELHSVNKEGEQSSACLSQSDAEPLGKARHPDCSAQWFNNPRESLRSMLGSNSKWQLVTLLVVVGLISLAGCVVYSMVGA</sequence>
<proteinExistence type="predicted"/>
<accession>A0A7R8XCR9</accession>
<dbReference type="AlphaFoldDB" id="A0A7R8XCR9"/>
<dbReference type="EMBL" id="CAJPEV010000717">
    <property type="protein sequence ID" value="CAG0887867.1"/>
    <property type="molecule type" value="Genomic_DNA"/>
</dbReference>
<evidence type="ECO:0000313" key="4">
    <source>
        <dbReference type="EMBL" id="CAD7244811.1"/>
    </source>
</evidence>
<dbReference type="EMBL" id="LR900234">
    <property type="protein sequence ID" value="CAD7244811.1"/>
    <property type="molecule type" value="Genomic_DNA"/>
</dbReference>